<dbReference type="GO" id="GO:0003677">
    <property type="term" value="F:DNA binding"/>
    <property type="evidence" value="ECO:0007669"/>
    <property type="project" value="UniProtKB-KW"/>
</dbReference>
<dbReference type="PANTHER" id="PTHR30195">
    <property type="entry name" value="TYPE I SITE-SPECIFIC DEOXYRIBONUCLEASE PROTEIN SUBUNIT M AND R"/>
    <property type="match status" value="1"/>
</dbReference>
<dbReference type="InterPro" id="IPR055180">
    <property type="entry name" value="HsdR_RecA-like_helicase_dom_2"/>
</dbReference>
<comment type="catalytic activity">
    <reaction evidence="1 11">
        <text>Endonucleolytic cleavage of DNA to give random double-stranded fragments with terminal 5'-phosphates, ATP is simultaneously hydrolyzed.</text>
        <dbReference type="EC" id="3.1.21.3"/>
    </reaction>
</comment>
<dbReference type="PANTHER" id="PTHR30195:SF15">
    <property type="entry name" value="TYPE I RESTRICTION ENZYME HINDI ENDONUCLEASE SUBUNIT"/>
    <property type="match status" value="1"/>
</dbReference>
<dbReference type="NCBIfam" id="TIGR00348">
    <property type="entry name" value="hsdR"/>
    <property type="match status" value="1"/>
</dbReference>
<dbReference type="SMART" id="SM00487">
    <property type="entry name" value="DEXDc"/>
    <property type="match status" value="1"/>
</dbReference>
<dbReference type="EMBL" id="CP001344">
    <property type="protein sequence ID" value="ACL45414.1"/>
    <property type="molecule type" value="Genomic_DNA"/>
</dbReference>
<dbReference type="InterPro" id="IPR027417">
    <property type="entry name" value="P-loop_NTPase"/>
</dbReference>
<dbReference type="CDD" id="cd18030">
    <property type="entry name" value="DEXHc_RE_I_HsdR"/>
    <property type="match status" value="1"/>
</dbReference>
<evidence type="ECO:0000256" key="10">
    <source>
        <dbReference type="ARBA" id="ARBA00023125"/>
    </source>
</evidence>
<keyword evidence="10 11" id="KW-0238">DNA-binding</keyword>
<protein>
    <recommendedName>
        <fullName evidence="11">Type I restriction enzyme endonuclease subunit</fullName>
        <shortName evidence="11">R protein</shortName>
        <ecNumber evidence="11">3.1.21.3</ecNumber>
    </recommendedName>
</protein>
<evidence type="ECO:0000259" key="12">
    <source>
        <dbReference type="PROSITE" id="PS51192"/>
    </source>
</evidence>
<dbReference type="InterPro" id="IPR004473">
    <property type="entry name" value="Restrct_endonuc_typeI_HsdR"/>
</dbReference>
<evidence type="ECO:0000256" key="4">
    <source>
        <dbReference type="ARBA" id="ARBA00022722"/>
    </source>
</evidence>
<name>B8HMU5_CYAP4</name>
<keyword evidence="8 11" id="KW-0378">Hydrolase</keyword>
<comment type="similarity">
    <text evidence="2 11">Belongs to the HsdR family.</text>
</comment>
<evidence type="ECO:0000313" key="13">
    <source>
        <dbReference type="EMBL" id="ACL45414.1"/>
    </source>
</evidence>
<keyword evidence="6 11" id="KW-0680">Restriction system</keyword>
<keyword evidence="7" id="KW-0255">Endonuclease</keyword>
<dbReference type="PROSITE" id="PS51192">
    <property type="entry name" value="HELICASE_ATP_BIND_1"/>
    <property type="match status" value="1"/>
</dbReference>
<comment type="subunit">
    <text evidence="3 11">The type I restriction/modification system is composed of three polypeptides R, M and S.</text>
</comment>
<keyword evidence="9 11" id="KW-0067">ATP-binding</keyword>
<accession>B8HMU5</accession>
<dbReference type="EC" id="3.1.21.3" evidence="11"/>
<evidence type="ECO:0000256" key="5">
    <source>
        <dbReference type="ARBA" id="ARBA00022741"/>
    </source>
</evidence>
<dbReference type="STRING" id="395961.Cyan7425_3081"/>
<dbReference type="Pfam" id="PF22679">
    <property type="entry name" value="T1R_D3-like"/>
    <property type="match status" value="1"/>
</dbReference>
<feature type="domain" description="Helicase ATP-binding" evidence="12">
    <location>
        <begin position="263"/>
        <end position="436"/>
    </location>
</feature>
<dbReference type="GO" id="GO:0009307">
    <property type="term" value="P:DNA restriction-modification system"/>
    <property type="evidence" value="ECO:0007669"/>
    <property type="project" value="UniProtKB-KW"/>
</dbReference>
<dbReference type="Gene3D" id="3.40.50.300">
    <property type="entry name" value="P-loop containing nucleotide triphosphate hydrolases"/>
    <property type="match status" value="2"/>
</dbReference>
<evidence type="ECO:0000256" key="6">
    <source>
        <dbReference type="ARBA" id="ARBA00022747"/>
    </source>
</evidence>
<evidence type="ECO:0000256" key="3">
    <source>
        <dbReference type="ARBA" id="ARBA00011296"/>
    </source>
</evidence>
<sequence length="1027" mass="117305">MSTVGQVERITQNRVVRLFQDVLGYTYLGNWETRDHNRNIEAGLLTQWLKQRGIADTLITRTLRELGQAAALGEGQNLYDANKAVYRLLRYGVKVKEGTGQQNQTIWLIDWEHPENNSFAIAEEVTVKGENKKRPDLVLYVNGIALGILELKRSSVSIGEGIRQNLDNQKKEFIRPFFTTMQLVMAGNDTQGLRYGTIETPEKYYLQWKEAIPNPFDSPLDHHLSLLCNKARFLELIHDFIVFDAGTKKTCRHNQYFGVKAAQSHIQRREGGIIWHTQGSGKSLTMVWLAKWIRENLTDARVLIITDRTELDEQIEGIFKGVEEDIYRTQSGADLLNTLAQPIPWLLCSLVHKFGASEGESTDQFIQDLQAGLPKNFTPKGNLYVFVDECHRTQSSKLHAAMKSILPQALFIGFTGTPLLKKDKQKSIEVFGSYIHTYKFDEAVADGVVLDLRYEARDIDQHLTSQQKVDQWFEAKTRGLSNLAKTQLKQKWGTLQKVLSSQSRLEQICKDILLDMETRPRLMDGRGNAMLVCASIYQACKIYELFSHTDLAGKCAIITSYKPSPADIKGEDSGEGLTEKLNQYAIYRRMLADFFSEPDDKAMYRVEEFEQKVKERFINEPGQMRLLIVVDKLLTGFDAPSATYLYIDKQMRDHGLFQAICRVNRLDGDDKEYGYIVDYKDLFRRLEGAITDYTSGALDGYDQEDVAGLLTDRLEQARDRLEETRETVKALCEPVLRPRDTRDYLHYFCTPDTTDKVALANNEPKRVALYQSVAALLRAYANLANEMEAAGYSPTEAQEIKAEVTRYSQIRDEVKIASGDYLDMKRYEPAMRHLLDSYIRADESVVVSEFEDLGLIELIVKNGLGALNQLPTGLKNDPTTMAETIENNIRKIIIDENPVNPKYYERMSELLDALIEERRQQAIDYQEYLEKVKQLALQVKQPAATAQSAYPPALDTAAKRSLYDNLGQNEALALRIDTAVRYTKKEGWIGNRFKEREVARVIREEAASYNVNVDDILELVKNQREYQ</sequence>
<comment type="function">
    <text evidence="11">Subunit R is required for both nuclease and ATPase activities, but not for modification.</text>
</comment>
<dbReference type="HOGENOM" id="CLU_005762_0_1_3"/>
<dbReference type="AlphaFoldDB" id="B8HMU5"/>
<gene>
    <name evidence="13" type="ordered locus">Cyan7425_3081</name>
</gene>
<dbReference type="CDD" id="cd18800">
    <property type="entry name" value="SF2_C_EcoR124I-like"/>
    <property type="match status" value="1"/>
</dbReference>
<dbReference type="eggNOG" id="COG0610">
    <property type="taxonomic scope" value="Bacteria"/>
</dbReference>
<dbReference type="Gene3D" id="3.90.1570.50">
    <property type="match status" value="1"/>
</dbReference>
<evidence type="ECO:0000256" key="11">
    <source>
        <dbReference type="RuleBase" id="RU364115"/>
    </source>
</evidence>
<organism evidence="13">
    <name type="scientific">Cyanothece sp. (strain PCC 7425 / ATCC 29141)</name>
    <dbReference type="NCBI Taxonomy" id="395961"/>
    <lineage>
        <taxon>Bacteria</taxon>
        <taxon>Bacillati</taxon>
        <taxon>Cyanobacteriota</taxon>
        <taxon>Cyanophyceae</taxon>
        <taxon>Gomontiellales</taxon>
        <taxon>Cyanothecaceae</taxon>
        <taxon>Cyanothece</taxon>
    </lineage>
</organism>
<dbReference type="KEGG" id="cyn:Cyan7425_3081"/>
<evidence type="ECO:0000256" key="9">
    <source>
        <dbReference type="ARBA" id="ARBA00022840"/>
    </source>
</evidence>
<dbReference type="Pfam" id="PF04313">
    <property type="entry name" value="HSDR_N"/>
    <property type="match status" value="1"/>
</dbReference>
<dbReference type="CDD" id="cd22332">
    <property type="entry name" value="HsdR_N"/>
    <property type="match status" value="1"/>
</dbReference>
<keyword evidence="5 11" id="KW-0547">Nucleotide-binding</keyword>
<dbReference type="InterPro" id="IPR007409">
    <property type="entry name" value="Restrct_endonuc_type1_HsdR_N"/>
</dbReference>
<reference evidence="13" key="1">
    <citation type="submission" date="2009-01" db="EMBL/GenBank/DDBJ databases">
        <title>Complete sequence of chromosome Cyanothece sp. PCC 7425.</title>
        <authorList>
            <consortium name="US DOE Joint Genome Institute"/>
            <person name="Lucas S."/>
            <person name="Copeland A."/>
            <person name="Lapidus A."/>
            <person name="Glavina del Rio T."/>
            <person name="Dalin E."/>
            <person name="Tice H."/>
            <person name="Bruce D."/>
            <person name="Goodwin L."/>
            <person name="Pitluck S."/>
            <person name="Sims D."/>
            <person name="Meineke L."/>
            <person name="Brettin T."/>
            <person name="Detter J.C."/>
            <person name="Han C."/>
            <person name="Larimer F."/>
            <person name="Land M."/>
            <person name="Hauser L."/>
            <person name="Kyrpides N."/>
            <person name="Ovchinnikova G."/>
            <person name="Liberton M."/>
            <person name="Stoeckel J."/>
            <person name="Banerjee A."/>
            <person name="Singh A."/>
            <person name="Page L."/>
            <person name="Sato H."/>
            <person name="Zhao L."/>
            <person name="Sherman L."/>
            <person name="Pakrasi H."/>
            <person name="Richardson P."/>
        </authorList>
    </citation>
    <scope>NUCLEOTIDE SEQUENCE</scope>
    <source>
        <strain evidence="13">PCC 7425</strain>
    </source>
</reference>
<dbReference type="InterPro" id="IPR040980">
    <property type="entry name" value="SWI2_SNF2"/>
</dbReference>
<evidence type="ECO:0000256" key="2">
    <source>
        <dbReference type="ARBA" id="ARBA00008598"/>
    </source>
</evidence>
<dbReference type="GO" id="GO:0009035">
    <property type="term" value="F:type I site-specific deoxyribonuclease activity"/>
    <property type="evidence" value="ECO:0007669"/>
    <property type="project" value="UniProtKB-EC"/>
</dbReference>
<evidence type="ECO:0000256" key="8">
    <source>
        <dbReference type="ARBA" id="ARBA00022801"/>
    </source>
</evidence>
<keyword evidence="4" id="KW-0540">Nuclease</keyword>
<dbReference type="SUPFAM" id="SSF52540">
    <property type="entry name" value="P-loop containing nucleoside triphosphate hydrolases"/>
    <property type="match status" value="2"/>
</dbReference>
<proteinExistence type="inferred from homology"/>
<dbReference type="Pfam" id="PF18766">
    <property type="entry name" value="SWI2_SNF2"/>
    <property type="match status" value="1"/>
</dbReference>
<evidence type="ECO:0000256" key="1">
    <source>
        <dbReference type="ARBA" id="ARBA00000851"/>
    </source>
</evidence>
<dbReference type="InterPro" id="IPR051268">
    <property type="entry name" value="Type-I_R_enzyme_R_subunit"/>
</dbReference>
<dbReference type="OrthoDB" id="9758243at2"/>
<dbReference type="GO" id="GO:0005524">
    <property type="term" value="F:ATP binding"/>
    <property type="evidence" value="ECO:0007669"/>
    <property type="project" value="UniProtKB-KW"/>
</dbReference>
<evidence type="ECO:0000256" key="7">
    <source>
        <dbReference type="ARBA" id="ARBA00022759"/>
    </source>
</evidence>
<dbReference type="InterPro" id="IPR014001">
    <property type="entry name" value="Helicase_ATP-bd"/>
</dbReference>
<dbReference type="REBASE" id="19892">
    <property type="entry name" value="Csp7425ORF3070P"/>
</dbReference>